<name>A0AAE1B4V9_9GAST</name>
<accession>A0AAE1B4V9</accession>
<protein>
    <recommendedName>
        <fullName evidence="4">Secreted protein</fullName>
    </recommendedName>
</protein>
<dbReference type="EMBL" id="JAWDGP010000555">
    <property type="protein sequence ID" value="KAK3799563.1"/>
    <property type="molecule type" value="Genomic_DNA"/>
</dbReference>
<keyword evidence="3" id="KW-1185">Reference proteome</keyword>
<organism evidence="2 3">
    <name type="scientific">Elysia crispata</name>
    <name type="common">lettuce slug</name>
    <dbReference type="NCBI Taxonomy" id="231223"/>
    <lineage>
        <taxon>Eukaryota</taxon>
        <taxon>Metazoa</taxon>
        <taxon>Spiralia</taxon>
        <taxon>Lophotrochozoa</taxon>
        <taxon>Mollusca</taxon>
        <taxon>Gastropoda</taxon>
        <taxon>Heterobranchia</taxon>
        <taxon>Euthyneura</taxon>
        <taxon>Panpulmonata</taxon>
        <taxon>Sacoglossa</taxon>
        <taxon>Placobranchoidea</taxon>
        <taxon>Plakobranchidae</taxon>
        <taxon>Elysia</taxon>
    </lineage>
</organism>
<sequence>MTSTSMPPTTLLVCCRLVLPSLTSPAYLIQSCPDGDDITPGPLSVAVTSMRAGISSAEVSIAVDCAASKYESQSCPDESGTTAVVLNK</sequence>
<evidence type="ECO:0000256" key="1">
    <source>
        <dbReference type="SAM" id="SignalP"/>
    </source>
</evidence>
<comment type="caution">
    <text evidence="2">The sequence shown here is derived from an EMBL/GenBank/DDBJ whole genome shotgun (WGS) entry which is preliminary data.</text>
</comment>
<keyword evidence="1" id="KW-0732">Signal</keyword>
<evidence type="ECO:0000313" key="2">
    <source>
        <dbReference type="EMBL" id="KAK3799563.1"/>
    </source>
</evidence>
<dbReference type="Proteomes" id="UP001283361">
    <property type="component" value="Unassembled WGS sequence"/>
</dbReference>
<proteinExistence type="predicted"/>
<feature type="signal peptide" evidence="1">
    <location>
        <begin position="1"/>
        <end position="20"/>
    </location>
</feature>
<reference evidence="2" key="1">
    <citation type="journal article" date="2023" name="G3 (Bethesda)">
        <title>A reference genome for the long-term kleptoplast-retaining sea slug Elysia crispata morphotype clarki.</title>
        <authorList>
            <person name="Eastman K.E."/>
            <person name="Pendleton A.L."/>
            <person name="Shaikh M.A."/>
            <person name="Suttiyut T."/>
            <person name="Ogas R."/>
            <person name="Tomko P."/>
            <person name="Gavelis G."/>
            <person name="Widhalm J.R."/>
            <person name="Wisecaver J.H."/>
        </authorList>
    </citation>
    <scope>NUCLEOTIDE SEQUENCE</scope>
    <source>
        <strain evidence="2">ECLA1</strain>
    </source>
</reference>
<feature type="chain" id="PRO_5042036176" description="Secreted protein" evidence="1">
    <location>
        <begin position="21"/>
        <end position="88"/>
    </location>
</feature>
<gene>
    <name evidence="2" type="ORF">RRG08_019362</name>
</gene>
<evidence type="ECO:0008006" key="4">
    <source>
        <dbReference type="Google" id="ProtNLM"/>
    </source>
</evidence>
<dbReference type="AlphaFoldDB" id="A0AAE1B4V9"/>
<evidence type="ECO:0000313" key="3">
    <source>
        <dbReference type="Proteomes" id="UP001283361"/>
    </source>
</evidence>